<dbReference type="AlphaFoldDB" id="A0A6G0ZM01"/>
<dbReference type="Proteomes" id="UP000478052">
    <property type="component" value="Unassembled WGS sequence"/>
</dbReference>
<reference evidence="1 2" key="1">
    <citation type="submission" date="2019-08" db="EMBL/GenBank/DDBJ databases">
        <title>Whole genome of Aphis craccivora.</title>
        <authorList>
            <person name="Voronova N.V."/>
            <person name="Shulinski R.S."/>
            <person name="Bandarenka Y.V."/>
            <person name="Zhorov D.G."/>
            <person name="Warner D."/>
        </authorList>
    </citation>
    <scope>NUCLEOTIDE SEQUENCE [LARGE SCALE GENOMIC DNA]</scope>
    <source>
        <strain evidence="1">180601</strain>
        <tissue evidence="1">Whole Body</tissue>
    </source>
</reference>
<proteinExistence type="predicted"/>
<sequence length="87" mass="9116">PPPRWTSVAVPELSRAAAVWVSVSIAKTRGAQPESVCWPSRSSTVTAATTITHRTVTPTAARSTCSCNTTASATRTTETTANIRTAD</sequence>
<evidence type="ECO:0000313" key="2">
    <source>
        <dbReference type="Proteomes" id="UP000478052"/>
    </source>
</evidence>
<dbReference type="EMBL" id="VUJU01000172">
    <property type="protein sequence ID" value="KAF0772451.1"/>
    <property type="molecule type" value="Genomic_DNA"/>
</dbReference>
<protein>
    <submittedName>
        <fullName evidence="1">Uncharacterized protein</fullName>
    </submittedName>
</protein>
<organism evidence="1 2">
    <name type="scientific">Aphis craccivora</name>
    <name type="common">Cowpea aphid</name>
    <dbReference type="NCBI Taxonomy" id="307492"/>
    <lineage>
        <taxon>Eukaryota</taxon>
        <taxon>Metazoa</taxon>
        <taxon>Ecdysozoa</taxon>
        <taxon>Arthropoda</taxon>
        <taxon>Hexapoda</taxon>
        <taxon>Insecta</taxon>
        <taxon>Pterygota</taxon>
        <taxon>Neoptera</taxon>
        <taxon>Paraneoptera</taxon>
        <taxon>Hemiptera</taxon>
        <taxon>Sternorrhyncha</taxon>
        <taxon>Aphidomorpha</taxon>
        <taxon>Aphidoidea</taxon>
        <taxon>Aphididae</taxon>
        <taxon>Aphidini</taxon>
        <taxon>Aphis</taxon>
        <taxon>Aphis</taxon>
    </lineage>
</organism>
<gene>
    <name evidence="1" type="ORF">FWK35_00001211</name>
</gene>
<name>A0A6G0ZM01_APHCR</name>
<keyword evidence="2" id="KW-1185">Reference proteome</keyword>
<comment type="caution">
    <text evidence="1">The sequence shown here is derived from an EMBL/GenBank/DDBJ whole genome shotgun (WGS) entry which is preliminary data.</text>
</comment>
<accession>A0A6G0ZM01</accession>
<feature type="non-terminal residue" evidence="1">
    <location>
        <position position="1"/>
    </location>
</feature>
<evidence type="ECO:0000313" key="1">
    <source>
        <dbReference type="EMBL" id="KAF0772451.1"/>
    </source>
</evidence>